<accession>A0A377J384</accession>
<dbReference type="InterPro" id="IPR050361">
    <property type="entry name" value="MPP/UQCRC_Complex"/>
</dbReference>
<dbReference type="Gene3D" id="3.30.830.10">
    <property type="entry name" value="Metalloenzyme, LuxS/M16 peptidase-like"/>
    <property type="match status" value="2"/>
</dbReference>
<dbReference type="PROSITE" id="PS00143">
    <property type="entry name" value="INSULINASE"/>
    <property type="match status" value="1"/>
</dbReference>
<dbReference type="SUPFAM" id="SSF63411">
    <property type="entry name" value="LuxS/MPP-like metallohydrolase"/>
    <property type="match status" value="2"/>
</dbReference>
<dbReference type="GO" id="GO:0006508">
    <property type="term" value="P:proteolysis"/>
    <property type="evidence" value="ECO:0007669"/>
    <property type="project" value="UniProtKB-KW"/>
</dbReference>
<dbReference type="EC" id="3.4.24.55" evidence="6"/>
<evidence type="ECO:0000256" key="2">
    <source>
        <dbReference type="ARBA" id="ARBA00007261"/>
    </source>
</evidence>
<evidence type="ECO:0000259" key="4">
    <source>
        <dbReference type="Pfam" id="PF00675"/>
    </source>
</evidence>
<evidence type="ECO:0000256" key="1">
    <source>
        <dbReference type="ARBA" id="ARBA00001947"/>
    </source>
</evidence>
<dbReference type="PANTHER" id="PTHR11851">
    <property type="entry name" value="METALLOPROTEASE"/>
    <property type="match status" value="1"/>
</dbReference>
<dbReference type="GO" id="GO:0004222">
    <property type="term" value="F:metalloendopeptidase activity"/>
    <property type="evidence" value="ECO:0007669"/>
    <property type="project" value="UniProtKB-EC"/>
</dbReference>
<name>A0A377J384_9HELI</name>
<dbReference type="Pfam" id="PF05193">
    <property type="entry name" value="Peptidase_M16_C"/>
    <property type="match status" value="1"/>
</dbReference>
<dbReference type="InterPro" id="IPR001431">
    <property type="entry name" value="Pept_M16_Zn_BS"/>
</dbReference>
<feature type="domain" description="Peptidase M16 C-terminal" evidence="5">
    <location>
        <begin position="182"/>
        <end position="356"/>
    </location>
</feature>
<sequence>MSIGLGNSVLPKYEQKTLDNGLQIVVIPMDNGSGVIESDIFYKVGSRNEILGKSGIAHMLEHLSFKSTKKLQAGEFDKIVKGFGGVDNASTGFDYTRYFIKSSAEHIDTSLELFAELMRNLSLKDEEFQPERQVVAEERRWRTDNSPLGYLYFRFFNTAFLHHSYHWTPIGFMGDILGWEIGDIREFYNAYYQPNNAVVVVAGDIEPQKVFASASKHFGAIPAAKSIPKVRIEEPEQDGYREVIVKKPTQIEWLIMGYKIPDFSHTDQIALSALAEVLSGGKSALLDSELVDKRNLASEVSASAMGLKDSGVFMIMAAGNEKVRAKTLQKEILGILERVKQGQITQEELDTAKRNMQASFVYSLEKSSSVAGLFGAFLVRDDVAPLLRYEEEFSKLTLADLTRVAQKYFVEDTLSVAILCDKKE</sequence>
<keyword evidence="6" id="KW-0645">Protease</keyword>
<gene>
    <name evidence="6" type="primary">ptrA</name>
    <name evidence="6" type="ORF">NCTC12410_00520</name>
</gene>
<dbReference type="EMBL" id="UGHV01000001">
    <property type="protein sequence ID" value="STO96704.1"/>
    <property type="molecule type" value="Genomic_DNA"/>
</dbReference>
<evidence type="ECO:0000313" key="7">
    <source>
        <dbReference type="Proteomes" id="UP000254841"/>
    </source>
</evidence>
<dbReference type="InterPro" id="IPR007863">
    <property type="entry name" value="Peptidase_M16_C"/>
</dbReference>
<organism evidence="6 7">
    <name type="scientific">Helicobacter canis</name>
    <dbReference type="NCBI Taxonomy" id="29419"/>
    <lineage>
        <taxon>Bacteria</taxon>
        <taxon>Pseudomonadati</taxon>
        <taxon>Campylobacterota</taxon>
        <taxon>Epsilonproteobacteria</taxon>
        <taxon>Campylobacterales</taxon>
        <taxon>Helicobacteraceae</taxon>
        <taxon>Helicobacter</taxon>
    </lineage>
</organism>
<dbReference type="RefSeq" id="WP_258552168.1">
    <property type="nucleotide sequence ID" value="NZ_UGHV01000001.1"/>
</dbReference>
<evidence type="ECO:0000259" key="5">
    <source>
        <dbReference type="Pfam" id="PF05193"/>
    </source>
</evidence>
<keyword evidence="6" id="KW-0378">Hydrolase</keyword>
<protein>
    <submittedName>
        <fullName evidence="6">Putative zinc protease</fullName>
        <ecNumber evidence="6">3.4.24.-</ecNumber>
        <ecNumber evidence="6">3.4.24.55</ecNumber>
    </submittedName>
</protein>
<dbReference type="EC" id="3.4.24.-" evidence="6"/>
<dbReference type="InterPro" id="IPR011765">
    <property type="entry name" value="Pept_M16_N"/>
</dbReference>
<dbReference type="InterPro" id="IPR011249">
    <property type="entry name" value="Metalloenz_LuxS/M16"/>
</dbReference>
<dbReference type="Pfam" id="PF00675">
    <property type="entry name" value="Peptidase_M16"/>
    <property type="match status" value="1"/>
</dbReference>
<dbReference type="AlphaFoldDB" id="A0A377J384"/>
<evidence type="ECO:0000256" key="3">
    <source>
        <dbReference type="RuleBase" id="RU004447"/>
    </source>
</evidence>
<comment type="similarity">
    <text evidence="2 3">Belongs to the peptidase M16 family.</text>
</comment>
<dbReference type="PANTHER" id="PTHR11851:SF49">
    <property type="entry name" value="MITOCHONDRIAL-PROCESSING PEPTIDASE SUBUNIT ALPHA"/>
    <property type="match status" value="1"/>
</dbReference>
<reference evidence="6 7" key="1">
    <citation type="submission" date="2018-06" db="EMBL/GenBank/DDBJ databases">
        <authorList>
            <consortium name="Pathogen Informatics"/>
            <person name="Doyle S."/>
        </authorList>
    </citation>
    <scope>NUCLEOTIDE SEQUENCE [LARGE SCALE GENOMIC DNA]</scope>
    <source>
        <strain evidence="6 7">NCTC12410</strain>
    </source>
</reference>
<dbReference type="Proteomes" id="UP000254841">
    <property type="component" value="Unassembled WGS sequence"/>
</dbReference>
<dbReference type="GO" id="GO:0046872">
    <property type="term" value="F:metal ion binding"/>
    <property type="evidence" value="ECO:0007669"/>
    <property type="project" value="InterPro"/>
</dbReference>
<evidence type="ECO:0000313" key="6">
    <source>
        <dbReference type="EMBL" id="STO96704.1"/>
    </source>
</evidence>
<comment type="cofactor">
    <cofactor evidence="1">
        <name>Zn(2+)</name>
        <dbReference type="ChEBI" id="CHEBI:29105"/>
    </cofactor>
</comment>
<proteinExistence type="inferred from homology"/>
<feature type="domain" description="Peptidase M16 N-terminal" evidence="4">
    <location>
        <begin position="40"/>
        <end position="140"/>
    </location>
</feature>